<keyword evidence="2 4" id="KW-0819">tRNA processing</keyword>
<dbReference type="Proteomes" id="UP000029622">
    <property type="component" value="Unassembled WGS sequence"/>
</dbReference>
<feature type="domain" description="Pseudouridine synthase I TruA alpha/beta" evidence="8">
    <location>
        <begin position="7"/>
        <end position="104"/>
    </location>
</feature>
<feature type="domain" description="Pseudouridine synthase I TruA alpha/beta" evidence="8">
    <location>
        <begin position="144"/>
        <end position="244"/>
    </location>
</feature>
<feature type="binding site" evidence="4 6">
    <location>
        <position position="110"/>
    </location>
    <ligand>
        <name>substrate</name>
    </ligand>
</feature>
<dbReference type="EMBL" id="AZTB01000008">
    <property type="protein sequence ID" value="KGG81036.1"/>
    <property type="molecule type" value="Genomic_DNA"/>
</dbReference>
<keyword evidence="3 4" id="KW-0413">Isomerase</keyword>
<evidence type="ECO:0000256" key="4">
    <source>
        <dbReference type="HAMAP-Rule" id="MF_00171"/>
    </source>
</evidence>
<dbReference type="SUPFAM" id="SSF55120">
    <property type="entry name" value="Pseudouridine synthase"/>
    <property type="match status" value="1"/>
</dbReference>
<dbReference type="AlphaFoldDB" id="A0A096DP98"/>
<dbReference type="GO" id="GO:0003723">
    <property type="term" value="F:RNA binding"/>
    <property type="evidence" value="ECO:0007669"/>
    <property type="project" value="InterPro"/>
</dbReference>
<evidence type="ECO:0000256" key="2">
    <source>
        <dbReference type="ARBA" id="ARBA00022694"/>
    </source>
</evidence>
<comment type="similarity">
    <text evidence="1 4 7">Belongs to the tRNA pseudouridine synthase TruA family.</text>
</comment>
<evidence type="ECO:0000259" key="8">
    <source>
        <dbReference type="Pfam" id="PF01416"/>
    </source>
</evidence>
<dbReference type="NCBIfam" id="TIGR00071">
    <property type="entry name" value="hisT_truA"/>
    <property type="match status" value="1"/>
</dbReference>
<organism evidence="9 10">
    <name type="scientific">Caloranaerobacter azorensis H53214</name>
    <dbReference type="NCBI Taxonomy" id="1156417"/>
    <lineage>
        <taxon>Bacteria</taxon>
        <taxon>Bacillati</taxon>
        <taxon>Bacillota</taxon>
        <taxon>Tissierellia</taxon>
        <taxon>Tissierellales</taxon>
        <taxon>Thermohalobacteraceae</taxon>
        <taxon>Caloranaerobacter</taxon>
    </lineage>
</organism>
<dbReference type="InterPro" id="IPR020095">
    <property type="entry name" value="PsdUridine_synth_TruA_C"/>
</dbReference>
<dbReference type="PIRSF" id="PIRSF001430">
    <property type="entry name" value="tRNA_psdUrid_synth"/>
    <property type="match status" value="1"/>
</dbReference>
<reference evidence="9 10" key="1">
    <citation type="submission" date="2013-12" db="EMBL/GenBank/DDBJ databases">
        <title>Draft genome sequence of Caloranaerobacter sp. H53214.</title>
        <authorList>
            <person name="Jiang L.J."/>
            <person name="Shao Z.Z."/>
            <person name="Long M.N."/>
        </authorList>
    </citation>
    <scope>NUCLEOTIDE SEQUENCE [LARGE SCALE GENOMIC DNA]</scope>
    <source>
        <strain evidence="9 10">H53214</strain>
    </source>
</reference>
<comment type="function">
    <text evidence="4">Formation of pseudouridine at positions 38, 39 and 40 in the anticodon stem and loop of transfer RNAs.</text>
</comment>
<name>A0A096DP98_9FIRM</name>
<dbReference type="PANTHER" id="PTHR11142">
    <property type="entry name" value="PSEUDOURIDYLATE SYNTHASE"/>
    <property type="match status" value="1"/>
</dbReference>
<dbReference type="FunFam" id="3.30.70.580:FF:000001">
    <property type="entry name" value="tRNA pseudouridine synthase A"/>
    <property type="match status" value="1"/>
</dbReference>
<comment type="subunit">
    <text evidence="4">Homodimer.</text>
</comment>
<dbReference type="InterPro" id="IPR001406">
    <property type="entry name" value="PsdUridine_synth_TruA"/>
</dbReference>
<evidence type="ECO:0000256" key="7">
    <source>
        <dbReference type="RuleBase" id="RU003792"/>
    </source>
</evidence>
<evidence type="ECO:0000313" key="9">
    <source>
        <dbReference type="EMBL" id="KGG81036.1"/>
    </source>
</evidence>
<accession>A0A096DP98</accession>
<dbReference type="Gene3D" id="3.30.70.580">
    <property type="entry name" value="Pseudouridine synthase I, catalytic domain, N-terminal subdomain"/>
    <property type="match status" value="1"/>
</dbReference>
<feature type="active site" description="Nucleophile" evidence="4 5">
    <location>
        <position position="52"/>
    </location>
</feature>
<comment type="catalytic activity">
    <reaction evidence="4 7">
        <text>uridine(38/39/40) in tRNA = pseudouridine(38/39/40) in tRNA</text>
        <dbReference type="Rhea" id="RHEA:22376"/>
        <dbReference type="Rhea" id="RHEA-COMP:10085"/>
        <dbReference type="Rhea" id="RHEA-COMP:10087"/>
        <dbReference type="ChEBI" id="CHEBI:65314"/>
        <dbReference type="ChEBI" id="CHEBI:65315"/>
        <dbReference type="EC" id="5.4.99.12"/>
    </reaction>
</comment>
<dbReference type="EC" id="5.4.99.12" evidence="4"/>
<dbReference type="HAMAP" id="MF_00171">
    <property type="entry name" value="TruA"/>
    <property type="match status" value="1"/>
</dbReference>
<protein>
    <recommendedName>
        <fullName evidence="4">tRNA pseudouridine synthase A</fullName>
        <ecNumber evidence="4">5.4.99.12</ecNumber>
    </recommendedName>
    <alternativeName>
        <fullName evidence="4">tRNA pseudouridine(38-40) synthase</fullName>
    </alternativeName>
    <alternativeName>
        <fullName evidence="4">tRNA pseudouridylate synthase I</fullName>
    </alternativeName>
    <alternativeName>
        <fullName evidence="4">tRNA-uridine isomerase I</fullName>
    </alternativeName>
</protein>
<evidence type="ECO:0000256" key="3">
    <source>
        <dbReference type="ARBA" id="ARBA00023235"/>
    </source>
</evidence>
<evidence type="ECO:0000256" key="1">
    <source>
        <dbReference type="ARBA" id="ARBA00009375"/>
    </source>
</evidence>
<evidence type="ECO:0000313" key="10">
    <source>
        <dbReference type="Proteomes" id="UP000029622"/>
    </source>
</evidence>
<comment type="caution">
    <text evidence="9">The sequence shown here is derived from an EMBL/GenBank/DDBJ whole genome shotgun (WGS) entry which is preliminary data.</text>
</comment>
<evidence type="ECO:0000256" key="6">
    <source>
        <dbReference type="PIRSR" id="PIRSR001430-2"/>
    </source>
</evidence>
<proteinExistence type="inferred from homology"/>
<dbReference type="STRING" id="1156417.Y919_02965"/>
<dbReference type="Pfam" id="PF01416">
    <property type="entry name" value="PseudoU_synth_1"/>
    <property type="match status" value="2"/>
</dbReference>
<dbReference type="GO" id="GO:0031119">
    <property type="term" value="P:tRNA pseudouridine synthesis"/>
    <property type="evidence" value="ECO:0007669"/>
    <property type="project" value="UniProtKB-UniRule"/>
</dbReference>
<evidence type="ECO:0000256" key="5">
    <source>
        <dbReference type="PIRSR" id="PIRSR001430-1"/>
    </source>
</evidence>
<sequence length="244" mass="28256">MRNIKLIIEYDGTRYFGWQKQPELRTIQEEIENAIKKITKEDVKLIGSGRTDRGVHARGQVANFHTNSRIPADKFKFALNSVLPFDISIKESIEVDESFHARYSAKGKEYRYLVYNSKTRSPLLRDYSYHVPYTLDLYKIREGAKFFIGTYDFRAFMSSKSCVEDTIRTIYNLEIIKDGDLIELKVKGNGFLYNMVRIIVGTLIEVGCGKKKIQDIPKIIESKDRNKAGHTAQPQGLYLDKVFY</sequence>
<dbReference type="InterPro" id="IPR020097">
    <property type="entry name" value="PsdUridine_synth_TruA_a/b_dom"/>
</dbReference>
<dbReference type="Gene3D" id="3.30.70.660">
    <property type="entry name" value="Pseudouridine synthase I, catalytic domain, C-terminal subdomain"/>
    <property type="match status" value="1"/>
</dbReference>
<comment type="caution">
    <text evidence="4">Lacks conserved residue(s) required for the propagation of feature annotation.</text>
</comment>
<dbReference type="PANTHER" id="PTHR11142:SF0">
    <property type="entry name" value="TRNA PSEUDOURIDINE SYNTHASE-LIKE 1"/>
    <property type="match status" value="1"/>
</dbReference>
<dbReference type="RefSeq" id="WP_035162277.1">
    <property type="nucleotide sequence ID" value="NZ_AZTB01000008.1"/>
</dbReference>
<dbReference type="InterPro" id="IPR020094">
    <property type="entry name" value="TruA/RsuA/RluB/E/F_N"/>
</dbReference>
<dbReference type="CDD" id="cd02570">
    <property type="entry name" value="PseudoU_synth_EcTruA"/>
    <property type="match status" value="1"/>
</dbReference>
<dbReference type="InterPro" id="IPR020103">
    <property type="entry name" value="PsdUridine_synth_cat_dom_sf"/>
</dbReference>
<gene>
    <name evidence="4" type="primary">truA</name>
    <name evidence="9" type="ORF">Y919_02965</name>
</gene>
<dbReference type="GO" id="GO:0160147">
    <property type="term" value="F:tRNA pseudouridine(38-40) synthase activity"/>
    <property type="evidence" value="ECO:0007669"/>
    <property type="project" value="UniProtKB-EC"/>
</dbReference>